<evidence type="ECO:0000256" key="6">
    <source>
        <dbReference type="ARBA" id="ARBA00047190"/>
    </source>
</evidence>
<comment type="similarity">
    <text evidence="2">Belongs to the group II decarboxylase family.</text>
</comment>
<evidence type="ECO:0000259" key="8">
    <source>
        <dbReference type="Pfam" id="PF22937"/>
    </source>
</evidence>
<dbReference type="GO" id="GO:0016831">
    <property type="term" value="F:carboxy-lyase activity"/>
    <property type="evidence" value="ECO:0007669"/>
    <property type="project" value="UniProtKB-KW"/>
</dbReference>
<reference evidence="12" key="1">
    <citation type="submission" date="2017-02" db="UniProtKB">
        <authorList>
            <consortium name="WormBaseParasite"/>
        </authorList>
    </citation>
    <scope>IDENTIFICATION</scope>
</reference>
<dbReference type="Proteomes" id="UP000274756">
    <property type="component" value="Unassembled WGS sequence"/>
</dbReference>
<dbReference type="SUPFAM" id="SSF53383">
    <property type="entry name" value="PLP-dependent transferases"/>
    <property type="match status" value="1"/>
</dbReference>
<dbReference type="InterPro" id="IPR050477">
    <property type="entry name" value="GrpII_AminoAcid_Decarb"/>
</dbReference>
<evidence type="ECO:0000256" key="3">
    <source>
        <dbReference type="ARBA" id="ARBA00022793"/>
    </source>
</evidence>
<dbReference type="PANTHER" id="PTHR42735:SF1">
    <property type="entry name" value="PYRIDOXAL-DEPENDENT DECARBOXYLASE DOMAIN-CONTAINING PROTEIN 1-RELATED"/>
    <property type="match status" value="1"/>
</dbReference>
<dbReference type="Pfam" id="PF22937">
    <property type="entry name" value="PDXDC1-like_cen2"/>
    <property type="match status" value="1"/>
</dbReference>
<accession>A0A0N4U591</accession>
<keyword evidence="11" id="KW-1185">Reference proteome</keyword>
<comment type="cofactor">
    <cofactor evidence="1">
        <name>pyridoxal 5'-phosphate</name>
        <dbReference type="ChEBI" id="CHEBI:597326"/>
    </cofactor>
</comment>
<dbReference type="InterPro" id="IPR015424">
    <property type="entry name" value="PyrdxlP-dep_Trfase"/>
</dbReference>
<dbReference type="Gene3D" id="3.40.640.10">
    <property type="entry name" value="Type I PLP-dependent aspartate aminotransferase-like (Major domain)"/>
    <property type="match status" value="1"/>
</dbReference>
<evidence type="ECO:0000313" key="12">
    <source>
        <dbReference type="WBParaSite" id="DME_0000200301-mRNA-1"/>
    </source>
</evidence>
<feature type="domain" description="PDXDC1/PDXD2 second" evidence="7">
    <location>
        <begin position="361"/>
        <end position="397"/>
    </location>
</feature>
<evidence type="ECO:0000256" key="2">
    <source>
        <dbReference type="ARBA" id="ARBA00009533"/>
    </source>
</evidence>
<dbReference type="Proteomes" id="UP000038040">
    <property type="component" value="Unplaced"/>
</dbReference>
<sequence length="622" mass="69818">MAETYRNRKESSRLTELSRILITSSSLKAYIDLLGRNHRQSIASWLYGNTSQILSSLFHYPNGNIYCSDLENTVTNSVRSGIGHSVKLALRDVYGPEYCTKGWKVFVEKGAPVVYVSPGLHIDLLPFLTNEFTICDVVVLKKIEGEVSDIEGRIDHNAFEKQLETDINEGRKPLILIGVVGSPILGQNDMISRIIGLKKSKARFWIHIVGQALAALCIKQPPEVLVNVLSGIDSITVPLATWLGIHSAPVLTLYRTVESYRPSYKEKLDTLPWWITVEHLTSSTISKTIEIAYILSRMMLKGLASLPQINIIGIDNPVEFFNRVDKGQYTPPTVLVFRYKYAELEEFRKVPEKIWKKRSLLGQGLITDCRQLGLQMVELSKKHGTGIRFCPLECCAGTFTIFLCFSLGLKILCLANGAGPNTIQKFLKSLKGALNIVESTIAARKRFVELKSNYPSLIISSMPKWAGIGAVCYIPTIVKDTAPDKWNEKQKQQVSYLNLELVHSLRAVDSAFSSDENSIYGVSCVKFGMISDQKDLIDLINLVSDRGKEIEQSQQYMDSLAQMILQGIEAANQDLKRENDERLMQEGVMRQIPLMSSLVNWFSPLDKEVQNVRGRSFDLKTG</sequence>
<organism evidence="10 12">
    <name type="scientific">Dracunculus medinensis</name>
    <name type="common">Guinea worm</name>
    <dbReference type="NCBI Taxonomy" id="318479"/>
    <lineage>
        <taxon>Eukaryota</taxon>
        <taxon>Metazoa</taxon>
        <taxon>Ecdysozoa</taxon>
        <taxon>Nematoda</taxon>
        <taxon>Chromadorea</taxon>
        <taxon>Rhabditida</taxon>
        <taxon>Spirurina</taxon>
        <taxon>Dracunculoidea</taxon>
        <taxon>Dracunculidae</taxon>
        <taxon>Dracunculus</taxon>
    </lineage>
</organism>
<gene>
    <name evidence="9" type="ORF">DME_LOCUS6363</name>
</gene>
<name>A0A0N4U591_DRAME</name>
<dbReference type="InterPro" id="IPR055102">
    <property type="entry name" value="PDXDC1-like_3rd"/>
</dbReference>
<dbReference type="Pfam" id="PF22930">
    <property type="entry name" value="PDXDC1-like_cen"/>
    <property type="match status" value="1"/>
</dbReference>
<keyword evidence="4" id="KW-0663">Pyridoxal phosphate</keyword>
<proteinExistence type="inferred from homology"/>
<dbReference type="WBParaSite" id="DME_0000200301-mRNA-1">
    <property type="protein sequence ID" value="DME_0000200301-mRNA-1"/>
    <property type="gene ID" value="DME_0000200301"/>
</dbReference>
<evidence type="ECO:0000256" key="1">
    <source>
        <dbReference type="ARBA" id="ARBA00001933"/>
    </source>
</evidence>
<evidence type="ECO:0000313" key="11">
    <source>
        <dbReference type="Proteomes" id="UP000274756"/>
    </source>
</evidence>
<dbReference type="STRING" id="318479.A0A0N4U591"/>
<keyword evidence="5" id="KW-0456">Lyase</keyword>
<evidence type="ECO:0000313" key="10">
    <source>
        <dbReference type="Proteomes" id="UP000038040"/>
    </source>
</evidence>
<protein>
    <recommendedName>
        <fullName evidence="6">Pyridoxal-dependent decarboxylase domain-containing protein 1</fullName>
    </recommendedName>
</protein>
<dbReference type="AlphaFoldDB" id="A0A0N4U591"/>
<feature type="domain" description="PDXDC1-like third" evidence="8">
    <location>
        <begin position="447"/>
        <end position="555"/>
    </location>
</feature>
<evidence type="ECO:0000313" key="9">
    <source>
        <dbReference type="EMBL" id="VDN56390.1"/>
    </source>
</evidence>
<evidence type="ECO:0000256" key="4">
    <source>
        <dbReference type="ARBA" id="ARBA00022898"/>
    </source>
</evidence>
<reference evidence="9 11" key="2">
    <citation type="submission" date="2018-11" db="EMBL/GenBank/DDBJ databases">
        <authorList>
            <consortium name="Pathogen Informatics"/>
        </authorList>
    </citation>
    <scope>NUCLEOTIDE SEQUENCE [LARGE SCALE GENOMIC DNA]</scope>
</reference>
<dbReference type="EMBL" id="UYYG01001155">
    <property type="protein sequence ID" value="VDN56390.1"/>
    <property type="molecule type" value="Genomic_DNA"/>
</dbReference>
<dbReference type="InterPro" id="IPR055103">
    <property type="entry name" value="PDXDC1-like_2nd"/>
</dbReference>
<evidence type="ECO:0000256" key="5">
    <source>
        <dbReference type="ARBA" id="ARBA00023239"/>
    </source>
</evidence>
<dbReference type="InterPro" id="IPR015421">
    <property type="entry name" value="PyrdxlP-dep_Trfase_major"/>
</dbReference>
<evidence type="ECO:0000259" key="7">
    <source>
        <dbReference type="Pfam" id="PF22930"/>
    </source>
</evidence>
<keyword evidence="3" id="KW-0210">Decarboxylase</keyword>
<dbReference type="PANTHER" id="PTHR42735">
    <property type="match status" value="1"/>
</dbReference>
<dbReference type="OrthoDB" id="2161780at2759"/>